<comment type="subcellular location">
    <subcellularLocation>
        <location evidence="1">Cell membrane</location>
        <topology evidence="1">Multi-pass membrane protein</topology>
    </subcellularLocation>
    <subcellularLocation>
        <location evidence="6">Membrane</location>
        <topology evidence="6">Multi-pass membrane protein</topology>
    </subcellularLocation>
</comment>
<sequence>MIPIIGGFVLGLAIIIERFVNLRYYKVVNSELFLKVKEYISDGKFDLALSYVRKNANSVVKPILVEAIENRDLPEEDLRELIETVGKKSTKMLEKNLPTLSTIVSIEPLLGLLGTVTGMIKVFAVISAKGLGHADLLAKGISEALITTAAGLSIAIPFLIFYNIFSEKVEHIIIELETEIFSIFKNLK</sequence>
<reference evidence="9 10" key="1">
    <citation type="journal article" date="2012" name="Extremophiles">
        <title>Thermotomaculum hydrothermale gen. nov., sp. nov., a novel heterotrophic thermophile within the phylum Acidobacteria from a deep-sea hydrothermal vent chimney in the Southern Okinawa Trough.</title>
        <authorList>
            <person name="Izumi H."/>
            <person name="Nunoura T."/>
            <person name="Miyazaki M."/>
            <person name="Mino S."/>
            <person name="Toki T."/>
            <person name="Takai K."/>
            <person name="Sako Y."/>
            <person name="Sawabe T."/>
            <person name="Nakagawa S."/>
        </authorList>
    </citation>
    <scope>NUCLEOTIDE SEQUENCE [LARGE SCALE GENOMIC DNA]</scope>
    <source>
        <strain evidence="9 10">AC55</strain>
    </source>
</reference>
<feature type="transmembrane region" description="Helical" evidence="7">
    <location>
        <begin position="97"/>
        <end position="124"/>
    </location>
</feature>
<evidence type="ECO:0000256" key="3">
    <source>
        <dbReference type="ARBA" id="ARBA00022692"/>
    </source>
</evidence>
<evidence type="ECO:0000256" key="4">
    <source>
        <dbReference type="ARBA" id="ARBA00022989"/>
    </source>
</evidence>
<keyword evidence="3 7" id="KW-0812">Transmembrane</keyword>
<dbReference type="GO" id="GO:0017038">
    <property type="term" value="P:protein import"/>
    <property type="evidence" value="ECO:0007669"/>
    <property type="project" value="TreeGrafter"/>
</dbReference>
<dbReference type="EMBL" id="AP017470">
    <property type="protein sequence ID" value="BBB31744.1"/>
    <property type="molecule type" value="Genomic_DNA"/>
</dbReference>
<keyword evidence="6" id="KW-0813">Transport</keyword>
<dbReference type="PANTHER" id="PTHR30625">
    <property type="entry name" value="PROTEIN TOLQ"/>
    <property type="match status" value="1"/>
</dbReference>
<dbReference type="PANTHER" id="PTHR30625:SF11">
    <property type="entry name" value="MOTA_TOLQ_EXBB PROTON CHANNEL DOMAIN-CONTAINING PROTEIN"/>
    <property type="match status" value="1"/>
</dbReference>
<evidence type="ECO:0000313" key="9">
    <source>
        <dbReference type="EMBL" id="BBB31744.1"/>
    </source>
</evidence>
<name>A0A7R6PDI0_9BACT</name>
<accession>A0A7R6PDI0</accession>
<keyword evidence="2" id="KW-1003">Cell membrane</keyword>
<dbReference type="RefSeq" id="WP_201328075.1">
    <property type="nucleotide sequence ID" value="NZ_AP017470.1"/>
</dbReference>
<gene>
    <name evidence="9" type="ORF">TTHT_0097</name>
</gene>
<protein>
    <submittedName>
        <fullName evidence="9">Biopolymer transport protein ExbB</fullName>
    </submittedName>
</protein>
<proteinExistence type="inferred from homology"/>
<feature type="domain" description="MotA/TolQ/ExbB proton channel" evidence="8">
    <location>
        <begin position="56"/>
        <end position="177"/>
    </location>
</feature>
<organism evidence="9 10">
    <name type="scientific">Thermotomaculum hydrothermale</name>
    <dbReference type="NCBI Taxonomy" id="981385"/>
    <lineage>
        <taxon>Bacteria</taxon>
        <taxon>Pseudomonadati</taxon>
        <taxon>Acidobacteriota</taxon>
        <taxon>Holophagae</taxon>
        <taxon>Thermotomaculales</taxon>
        <taxon>Thermotomaculaceae</taxon>
        <taxon>Thermotomaculum</taxon>
    </lineage>
</organism>
<evidence type="ECO:0000256" key="5">
    <source>
        <dbReference type="ARBA" id="ARBA00023136"/>
    </source>
</evidence>
<keyword evidence="4 7" id="KW-1133">Transmembrane helix</keyword>
<dbReference type="InterPro" id="IPR050790">
    <property type="entry name" value="ExbB/TolQ_transport"/>
</dbReference>
<dbReference type="Pfam" id="PF01618">
    <property type="entry name" value="MotA_ExbB"/>
    <property type="match status" value="1"/>
</dbReference>
<keyword evidence="10" id="KW-1185">Reference proteome</keyword>
<dbReference type="GO" id="GO:0005886">
    <property type="term" value="C:plasma membrane"/>
    <property type="evidence" value="ECO:0007669"/>
    <property type="project" value="UniProtKB-SubCell"/>
</dbReference>
<evidence type="ECO:0000256" key="7">
    <source>
        <dbReference type="SAM" id="Phobius"/>
    </source>
</evidence>
<dbReference type="AlphaFoldDB" id="A0A7R6PDI0"/>
<evidence type="ECO:0000313" key="10">
    <source>
        <dbReference type="Proteomes" id="UP000595564"/>
    </source>
</evidence>
<comment type="similarity">
    <text evidence="6">Belongs to the exbB/tolQ family.</text>
</comment>
<keyword evidence="5 7" id="KW-0472">Membrane</keyword>
<dbReference type="Proteomes" id="UP000595564">
    <property type="component" value="Chromosome"/>
</dbReference>
<evidence type="ECO:0000259" key="8">
    <source>
        <dbReference type="Pfam" id="PF01618"/>
    </source>
</evidence>
<keyword evidence="6" id="KW-0653">Protein transport</keyword>
<evidence type="ECO:0000256" key="2">
    <source>
        <dbReference type="ARBA" id="ARBA00022475"/>
    </source>
</evidence>
<feature type="transmembrane region" description="Helical" evidence="7">
    <location>
        <begin position="144"/>
        <end position="165"/>
    </location>
</feature>
<dbReference type="InterPro" id="IPR002898">
    <property type="entry name" value="MotA_ExbB_proton_chnl"/>
</dbReference>
<dbReference type="KEGG" id="thyd:TTHT_0097"/>
<evidence type="ECO:0000256" key="1">
    <source>
        <dbReference type="ARBA" id="ARBA00004651"/>
    </source>
</evidence>
<evidence type="ECO:0000256" key="6">
    <source>
        <dbReference type="RuleBase" id="RU004057"/>
    </source>
</evidence>